<comment type="caution">
    <text evidence="1">The sequence shown here is derived from an EMBL/GenBank/DDBJ whole genome shotgun (WGS) entry which is preliminary data.</text>
</comment>
<accession>A0ABS2R973</accession>
<sequence length="55" mass="6379">MYILQESLFSFEELQISESKDKLPIFFGVLDLQPYAKHLKSSYPKGLKGIPRKGY</sequence>
<gene>
    <name evidence="1" type="ORF">JOC94_003203</name>
</gene>
<evidence type="ECO:0008006" key="3">
    <source>
        <dbReference type="Google" id="ProtNLM"/>
    </source>
</evidence>
<evidence type="ECO:0000313" key="2">
    <source>
        <dbReference type="Proteomes" id="UP000823485"/>
    </source>
</evidence>
<organism evidence="1 2">
    <name type="scientific">Siminovitchia thermophila</name>
    <dbReference type="NCBI Taxonomy" id="1245522"/>
    <lineage>
        <taxon>Bacteria</taxon>
        <taxon>Bacillati</taxon>
        <taxon>Bacillota</taxon>
        <taxon>Bacilli</taxon>
        <taxon>Bacillales</taxon>
        <taxon>Bacillaceae</taxon>
        <taxon>Siminovitchia</taxon>
    </lineage>
</organism>
<keyword evidence="2" id="KW-1185">Reference proteome</keyword>
<name>A0ABS2R973_9BACI</name>
<reference evidence="1 2" key="1">
    <citation type="submission" date="2021-01" db="EMBL/GenBank/DDBJ databases">
        <title>Genomic Encyclopedia of Type Strains, Phase IV (KMG-IV): sequencing the most valuable type-strain genomes for metagenomic binning, comparative biology and taxonomic classification.</title>
        <authorList>
            <person name="Goeker M."/>
        </authorList>
    </citation>
    <scope>NUCLEOTIDE SEQUENCE [LARGE SCALE GENOMIC DNA]</scope>
    <source>
        <strain evidence="1 2">DSM 105453</strain>
    </source>
</reference>
<proteinExistence type="predicted"/>
<evidence type="ECO:0000313" key="1">
    <source>
        <dbReference type="EMBL" id="MBM7716192.1"/>
    </source>
</evidence>
<protein>
    <recommendedName>
        <fullName evidence="3">Transposase</fullName>
    </recommendedName>
</protein>
<dbReference type="Proteomes" id="UP000823485">
    <property type="component" value="Unassembled WGS sequence"/>
</dbReference>
<dbReference type="EMBL" id="JAFBFH010000023">
    <property type="protein sequence ID" value="MBM7716192.1"/>
    <property type="molecule type" value="Genomic_DNA"/>
</dbReference>